<dbReference type="Proteomes" id="UP000327143">
    <property type="component" value="Chromosome"/>
</dbReference>
<proteinExistence type="predicted"/>
<gene>
    <name evidence="2" type="ORF">CP969_29905</name>
</gene>
<evidence type="ECO:0000313" key="2">
    <source>
        <dbReference type="EMBL" id="QEU88440.1"/>
    </source>
</evidence>
<protein>
    <submittedName>
        <fullName evidence="2">Uncharacterized protein</fullName>
    </submittedName>
</protein>
<reference evidence="2 3" key="1">
    <citation type="submission" date="2017-09" db="EMBL/GenBank/DDBJ databases">
        <authorList>
            <person name="Lee N."/>
            <person name="Cho B.-K."/>
        </authorList>
    </citation>
    <scope>NUCLEOTIDE SEQUENCE [LARGE SCALE GENOMIC DNA]</scope>
    <source>
        <strain evidence="2 3">ATCC 39115</strain>
    </source>
</reference>
<dbReference type="EMBL" id="CP023700">
    <property type="protein sequence ID" value="QEU88440.1"/>
    <property type="molecule type" value="Genomic_DNA"/>
</dbReference>
<evidence type="ECO:0000313" key="3">
    <source>
        <dbReference type="Proteomes" id="UP000327143"/>
    </source>
</evidence>
<accession>A0ABX6ALK0</accession>
<feature type="compositionally biased region" description="Low complexity" evidence="1">
    <location>
        <begin position="23"/>
        <end position="47"/>
    </location>
</feature>
<keyword evidence="3" id="KW-1185">Reference proteome</keyword>
<feature type="region of interest" description="Disordered" evidence="1">
    <location>
        <begin position="23"/>
        <end position="77"/>
    </location>
</feature>
<sequence length="77" mass="7515">MRSAAVPGQTGPLAALGADAGGRDAYAARPGAATAPRRTPVVTRRAPSACAALDTAPETGRGRSADTGPADGRSTGR</sequence>
<name>A0ABX6ALK0_STRVD</name>
<organism evidence="2 3">
    <name type="scientific">Streptomyces viridosporus T7A</name>
    <dbReference type="NCBI Taxonomy" id="665577"/>
    <lineage>
        <taxon>Bacteria</taxon>
        <taxon>Bacillati</taxon>
        <taxon>Actinomycetota</taxon>
        <taxon>Actinomycetes</taxon>
        <taxon>Kitasatosporales</taxon>
        <taxon>Streptomycetaceae</taxon>
        <taxon>Streptomyces</taxon>
    </lineage>
</organism>
<evidence type="ECO:0000256" key="1">
    <source>
        <dbReference type="SAM" id="MobiDB-lite"/>
    </source>
</evidence>